<dbReference type="AlphaFoldDB" id="A0AAV4CV51"/>
<organism evidence="2 3">
    <name type="scientific">Plakobranchus ocellatus</name>
    <dbReference type="NCBI Taxonomy" id="259542"/>
    <lineage>
        <taxon>Eukaryota</taxon>
        <taxon>Metazoa</taxon>
        <taxon>Spiralia</taxon>
        <taxon>Lophotrochozoa</taxon>
        <taxon>Mollusca</taxon>
        <taxon>Gastropoda</taxon>
        <taxon>Heterobranchia</taxon>
        <taxon>Euthyneura</taxon>
        <taxon>Panpulmonata</taxon>
        <taxon>Sacoglossa</taxon>
        <taxon>Placobranchoidea</taxon>
        <taxon>Plakobranchidae</taxon>
        <taxon>Plakobranchus</taxon>
    </lineage>
</organism>
<name>A0AAV4CV51_9GAST</name>
<evidence type="ECO:0008006" key="4">
    <source>
        <dbReference type="Google" id="ProtNLM"/>
    </source>
</evidence>
<feature type="signal peptide" evidence="1">
    <location>
        <begin position="1"/>
        <end position="22"/>
    </location>
</feature>
<keyword evidence="1" id="KW-0732">Signal</keyword>
<reference evidence="2 3" key="1">
    <citation type="journal article" date="2021" name="Elife">
        <title>Chloroplast acquisition without the gene transfer in kleptoplastic sea slugs, Plakobranchus ocellatus.</title>
        <authorList>
            <person name="Maeda T."/>
            <person name="Takahashi S."/>
            <person name="Yoshida T."/>
            <person name="Shimamura S."/>
            <person name="Takaki Y."/>
            <person name="Nagai Y."/>
            <person name="Toyoda A."/>
            <person name="Suzuki Y."/>
            <person name="Arimoto A."/>
            <person name="Ishii H."/>
            <person name="Satoh N."/>
            <person name="Nishiyama T."/>
            <person name="Hasebe M."/>
            <person name="Maruyama T."/>
            <person name="Minagawa J."/>
            <person name="Obokata J."/>
            <person name="Shigenobu S."/>
        </authorList>
    </citation>
    <scope>NUCLEOTIDE SEQUENCE [LARGE SCALE GENOMIC DNA]</scope>
</reference>
<feature type="chain" id="PRO_5043719165" description="Plethodontid modulating factor" evidence="1">
    <location>
        <begin position="23"/>
        <end position="81"/>
    </location>
</feature>
<accession>A0AAV4CV51</accession>
<proteinExistence type="predicted"/>
<evidence type="ECO:0000313" key="3">
    <source>
        <dbReference type="Proteomes" id="UP000735302"/>
    </source>
</evidence>
<sequence>MRAFSVLFALLAFAAIAQMVFMQEEDGPDRCRQEDLCDEEEDIVRTWAVDQVKYCCPKDQRLNFSPVGPSNFTDYICECLD</sequence>
<keyword evidence="3" id="KW-1185">Reference proteome</keyword>
<evidence type="ECO:0000256" key="1">
    <source>
        <dbReference type="SAM" id="SignalP"/>
    </source>
</evidence>
<comment type="caution">
    <text evidence="2">The sequence shown here is derived from an EMBL/GenBank/DDBJ whole genome shotgun (WGS) entry which is preliminary data.</text>
</comment>
<dbReference type="Proteomes" id="UP000735302">
    <property type="component" value="Unassembled WGS sequence"/>
</dbReference>
<evidence type="ECO:0000313" key="2">
    <source>
        <dbReference type="EMBL" id="GFO35787.1"/>
    </source>
</evidence>
<dbReference type="EMBL" id="BLXT01007004">
    <property type="protein sequence ID" value="GFO35787.1"/>
    <property type="molecule type" value="Genomic_DNA"/>
</dbReference>
<protein>
    <recommendedName>
        <fullName evidence="4">Plethodontid modulating factor</fullName>
    </recommendedName>
</protein>
<gene>
    <name evidence="2" type="ORF">PoB_006229200</name>
</gene>